<sequence>MKKWLKIILILLALLVIAGMSVFYYWSQQTYSPSETLDELVDTASLQYDGDWLVFEPISQEASKGIIIYPGAKVEPEAYSYYGETLSNKGYFVAIPKVRLNFPILETNKATDVVEQYPAIDDWFIGGHSLGGVAAAKFADENPDIITGIFFLGSYPANSTDFSDTSVPMLSIYAENDGLTTLEQINETRDLLSKETKMVEIEGGNHAQFGIYGPQKGDEQASITVSKQQDIISEVLLNWLDDQ</sequence>
<feature type="transmembrane region" description="Helical" evidence="1">
    <location>
        <begin position="7"/>
        <end position="26"/>
    </location>
</feature>
<reference evidence="3 4" key="1">
    <citation type="submission" date="2022-04" db="EMBL/GenBank/DDBJ databases">
        <title>Gracilibacillus sp. isolated from saltern.</title>
        <authorList>
            <person name="Won M."/>
            <person name="Lee C.-M."/>
            <person name="Woen H.-Y."/>
            <person name="Kwon S.-W."/>
        </authorList>
    </citation>
    <scope>NUCLEOTIDE SEQUENCE [LARGE SCALE GENOMIC DNA]</scope>
    <source>
        <strain evidence="3 4">SSWR10-1</strain>
    </source>
</reference>
<keyword evidence="4" id="KW-1185">Reference proteome</keyword>
<dbReference type="EMBL" id="CP095072">
    <property type="protein sequence ID" value="UOQ50522.1"/>
    <property type="molecule type" value="Genomic_DNA"/>
</dbReference>
<keyword evidence="1" id="KW-0472">Membrane</keyword>
<proteinExistence type="predicted"/>
<dbReference type="SUPFAM" id="SSF53474">
    <property type="entry name" value="alpha/beta-Hydrolases"/>
    <property type="match status" value="1"/>
</dbReference>
<dbReference type="Pfam" id="PF12695">
    <property type="entry name" value="Abhydrolase_5"/>
    <property type="match status" value="1"/>
</dbReference>
<evidence type="ECO:0000256" key="1">
    <source>
        <dbReference type="SAM" id="Phobius"/>
    </source>
</evidence>
<dbReference type="InterPro" id="IPR029059">
    <property type="entry name" value="AB_hydrolase_5"/>
</dbReference>
<keyword evidence="1" id="KW-1133">Transmembrane helix</keyword>
<keyword evidence="3" id="KW-0378">Hydrolase</keyword>
<feature type="domain" description="Alpha/beta hydrolase fold-5" evidence="2">
    <location>
        <begin position="65"/>
        <end position="229"/>
    </location>
</feature>
<gene>
    <name evidence="3" type="ORF">MUN88_06310</name>
</gene>
<name>A0ABY4F380_9BACI</name>
<organism evidence="3 4">
    <name type="scientific">Gracilibacillus caseinilyticus</name>
    <dbReference type="NCBI Taxonomy" id="2932256"/>
    <lineage>
        <taxon>Bacteria</taxon>
        <taxon>Bacillati</taxon>
        <taxon>Bacillota</taxon>
        <taxon>Bacilli</taxon>
        <taxon>Bacillales</taxon>
        <taxon>Bacillaceae</taxon>
        <taxon>Gracilibacillus</taxon>
    </lineage>
</organism>
<evidence type="ECO:0000313" key="3">
    <source>
        <dbReference type="EMBL" id="UOQ50522.1"/>
    </source>
</evidence>
<evidence type="ECO:0000313" key="4">
    <source>
        <dbReference type="Proteomes" id="UP000831782"/>
    </source>
</evidence>
<dbReference type="GO" id="GO:0016787">
    <property type="term" value="F:hydrolase activity"/>
    <property type="evidence" value="ECO:0007669"/>
    <property type="project" value="UniProtKB-KW"/>
</dbReference>
<accession>A0ABY4F380</accession>
<dbReference type="InterPro" id="IPR029058">
    <property type="entry name" value="AB_hydrolase_fold"/>
</dbReference>
<keyword evidence="1" id="KW-0812">Transmembrane</keyword>
<evidence type="ECO:0000259" key="2">
    <source>
        <dbReference type="Pfam" id="PF12695"/>
    </source>
</evidence>
<dbReference type="Gene3D" id="3.40.50.1820">
    <property type="entry name" value="alpha/beta hydrolase"/>
    <property type="match status" value="1"/>
</dbReference>
<dbReference type="Proteomes" id="UP000831782">
    <property type="component" value="Chromosome"/>
</dbReference>
<protein>
    <submittedName>
        <fullName evidence="3">Alpha/beta hydrolase</fullName>
    </submittedName>
</protein>